<evidence type="ECO:0008006" key="5">
    <source>
        <dbReference type="Google" id="ProtNLM"/>
    </source>
</evidence>
<dbReference type="Pfam" id="PF09636">
    <property type="entry name" value="XkdW"/>
    <property type="match status" value="1"/>
</dbReference>
<dbReference type="Gene3D" id="6.10.140.1310">
    <property type="match status" value="1"/>
</dbReference>
<evidence type="ECO:0000313" key="4">
    <source>
        <dbReference type="Proteomes" id="UP000494301"/>
    </source>
</evidence>
<dbReference type="Pfam" id="PF16778">
    <property type="entry name" value="Phage_tail_APC"/>
    <property type="match status" value="1"/>
</dbReference>
<dbReference type="InterPro" id="IPR031893">
    <property type="entry name" value="Phage_tail_APC"/>
</dbReference>
<dbReference type="Proteomes" id="UP000494301">
    <property type="component" value="Unassembled WGS sequence"/>
</dbReference>
<evidence type="ECO:0000259" key="1">
    <source>
        <dbReference type="Pfam" id="PF09636"/>
    </source>
</evidence>
<protein>
    <recommendedName>
        <fullName evidence="5">Phage tail protein</fullName>
    </recommendedName>
</protein>
<name>A0A6J5JKR4_9BURK</name>
<dbReference type="RefSeq" id="WP_175223131.1">
    <property type="nucleotide sequence ID" value="NZ_CABWIL020000032.1"/>
</dbReference>
<accession>A0A6J5JKR4</accession>
<feature type="domain" description="Phage tail assembly chaperone-like" evidence="2">
    <location>
        <begin position="70"/>
        <end position="127"/>
    </location>
</feature>
<dbReference type="InterPro" id="IPR019094">
    <property type="entry name" value="Phage_SP-beta_YorD"/>
</dbReference>
<sequence>MISHELLIKAIQSKWPQLVHGRDYWVAHPLGKDGQQSDDAFIAEWKCDVELPAISQLLALAETFRPTLAAEKARERRDGLLASTDWTQAADVPQQLKDLWAPYRKALREVPQQQGFPTDVVWPTKPA</sequence>
<dbReference type="EMBL" id="CABWIL020000032">
    <property type="protein sequence ID" value="CAB3972352.1"/>
    <property type="molecule type" value="Genomic_DNA"/>
</dbReference>
<gene>
    <name evidence="3" type="ORF">BLA3211_06925</name>
</gene>
<feature type="domain" description="Bacteriophage SP-beta YorD" evidence="1">
    <location>
        <begin position="7"/>
        <end position="65"/>
    </location>
</feature>
<evidence type="ECO:0000259" key="2">
    <source>
        <dbReference type="Pfam" id="PF16778"/>
    </source>
</evidence>
<proteinExistence type="predicted"/>
<evidence type="ECO:0000313" key="3">
    <source>
        <dbReference type="EMBL" id="CAB3972352.1"/>
    </source>
</evidence>
<dbReference type="AlphaFoldDB" id="A0A6J5JKR4"/>
<reference evidence="3 4" key="1">
    <citation type="submission" date="2020-04" db="EMBL/GenBank/DDBJ databases">
        <authorList>
            <person name="Depoorter E."/>
        </authorList>
    </citation>
    <scope>NUCLEOTIDE SEQUENCE [LARGE SCALE GENOMIC DNA]</scope>
    <source>
        <strain evidence="3 4">BCC0217</strain>
    </source>
</reference>
<organism evidence="3 4">
    <name type="scientific">Burkholderia aenigmatica</name>
    <dbReference type="NCBI Taxonomy" id="2015348"/>
    <lineage>
        <taxon>Bacteria</taxon>
        <taxon>Pseudomonadati</taxon>
        <taxon>Pseudomonadota</taxon>
        <taxon>Betaproteobacteria</taxon>
        <taxon>Burkholderiales</taxon>
        <taxon>Burkholderiaceae</taxon>
        <taxon>Burkholderia</taxon>
        <taxon>Burkholderia cepacia complex</taxon>
    </lineage>
</organism>